<dbReference type="PANTHER" id="PTHR11705">
    <property type="entry name" value="PROTEASE FAMILY M14 CARBOXYPEPTIDASE A,B"/>
    <property type="match status" value="1"/>
</dbReference>
<keyword evidence="9" id="KW-0121">Carboxypeptidase</keyword>
<dbReference type="Gene3D" id="3.40.630.10">
    <property type="entry name" value="Zn peptidases"/>
    <property type="match status" value="1"/>
</dbReference>
<comment type="similarity">
    <text evidence="2">Belongs to the peptidase M14 family.</text>
</comment>
<sequence>MTKLRFLYPLFFLLFISTGLKAQSGLQAPSEFLGYELGSQWTPHHKVMDYFWHVAEQSPQVKTNQYGTTNEGRQLMLAYISARKNMDKLQEIRTNNLKRTGLRDGTPTGDSTAIVWLSYNVHGNETSSSEAAMKTIYELVRPDNARTKKWLQNTVVIIDPMLNPDGRDRYVYWYKQTVGTQPNVHLNAREHHEPWPGGRTNHYYFDLNRDWAWLTQKESRHRIAEYQKWMPHIHVDFHEQEYDSPYYFAPAAKPFHNAITDWQSEFQFTIGQNHAKYFNKNNWLYFTREVFDLFYPSYGDTYPIFNGAIGMTYEQAGHSLAGLGILKTEGDTLTLNDRLTHHHTTGLSTVEISSKNAGRLVSEFSSYYDRAQNNPQGEYETFVIKGDNNPDKLQALFDLLDKHKVKYGQPTQSQSLRGYNYETGESEEVSVSKDDYLVSVYQPKSVMARILFEPKPELSDSVTYDITAWGQHYAYGLDGYALKQRLDVEQASAPKKELENEISGKPYAYLAKWQDLEDIGLLSDLLKQEIRVRFAQKSFTVDGQSYDRGTLIITRSDNKIFTKDFDSTVQEIANKHNQQLYAASTGFVESGPDFGSSSVRYLEPPRVALLSGSGTDAGMVGEIWHYFDKQINYPLTMLDTNYFGDVDLSKYDVLILPSYYGDELDSDRLGEIKEWISSGGKLIAVQGGNNLLAGKERFALKRKKDDESESAEVANQLDKYGEQQRESISSFNPGSIFKVTMDNTHPLAFGYKGNYFSLKLNTSSYQYLENGWNVGVTKEGAHMSGFLGHEAKEGIQNSLTFGVQNMGSGSVVYMIDNPLFRAFWYNGKQLFGNAVFLVGQ</sequence>
<dbReference type="Pfam" id="PF00246">
    <property type="entry name" value="Peptidase_M14"/>
    <property type="match status" value="1"/>
</dbReference>
<evidence type="ECO:0000256" key="5">
    <source>
        <dbReference type="ARBA" id="ARBA00022833"/>
    </source>
</evidence>
<dbReference type="InterPro" id="IPR029062">
    <property type="entry name" value="Class_I_gatase-like"/>
</dbReference>
<evidence type="ECO:0000256" key="4">
    <source>
        <dbReference type="ARBA" id="ARBA00022801"/>
    </source>
</evidence>
<keyword evidence="6" id="KW-0482">Metalloprotease</keyword>
<dbReference type="GO" id="GO:0006508">
    <property type="term" value="P:proteolysis"/>
    <property type="evidence" value="ECO:0007669"/>
    <property type="project" value="UniProtKB-KW"/>
</dbReference>
<feature type="chain" id="PRO_5022660973" evidence="7">
    <location>
        <begin position="23"/>
        <end position="840"/>
    </location>
</feature>
<dbReference type="SUPFAM" id="SSF53187">
    <property type="entry name" value="Zn-dependent exopeptidases"/>
    <property type="match status" value="1"/>
</dbReference>
<evidence type="ECO:0000313" key="10">
    <source>
        <dbReference type="Proteomes" id="UP000324595"/>
    </source>
</evidence>
<keyword evidence="3" id="KW-0645">Protease</keyword>
<dbReference type="AlphaFoldDB" id="A0A5D3YMB3"/>
<keyword evidence="7" id="KW-0732">Signal</keyword>
<evidence type="ECO:0000313" key="9">
    <source>
        <dbReference type="EMBL" id="TYP94086.1"/>
    </source>
</evidence>
<dbReference type="PANTHER" id="PTHR11705:SF143">
    <property type="entry name" value="SLL0236 PROTEIN"/>
    <property type="match status" value="1"/>
</dbReference>
<reference evidence="9 10" key="1">
    <citation type="submission" date="2019-07" db="EMBL/GenBank/DDBJ databases">
        <title>Genomic Encyclopedia of Archaeal and Bacterial Type Strains, Phase II (KMG-II): from individual species to whole genera.</title>
        <authorList>
            <person name="Goeker M."/>
        </authorList>
    </citation>
    <scope>NUCLEOTIDE SEQUENCE [LARGE SCALE GENOMIC DNA]</scope>
    <source>
        <strain evidence="9 10">DSM 21935</strain>
    </source>
</reference>
<dbReference type="CDD" id="cd06238">
    <property type="entry name" value="M14-like"/>
    <property type="match status" value="1"/>
</dbReference>
<organism evidence="9 10">
    <name type="scientific">Fodinibius salinus</name>
    <dbReference type="NCBI Taxonomy" id="860790"/>
    <lineage>
        <taxon>Bacteria</taxon>
        <taxon>Pseudomonadati</taxon>
        <taxon>Balneolota</taxon>
        <taxon>Balneolia</taxon>
        <taxon>Balneolales</taxon>
        <taxon>Balneolaceae</taxon>
        <taxon>Fodinibius</taxon>
    </lineage>
</organism>
<dbReference type="OrthoDB" id="9758209at2"/>
<name>A0A5D3YMB3_9BACT</name>
<dbReference type="RefSeq" id="WP_148899113.1">
    <property type="nucleotide sequence ID" value="NZ_VNHY01000002.1"/>
</dbReference>
<dbReference type="GO" id="GO:0005615">
    <property type="term" value="C:extracellular space"/>
    <property type="evidence" value="ECO:0007669"/>
    <property type="project" value="TreeGrafter"/>
</dbReference>
<evidence type="ECO:0000256" key="3">
    <source>
        <dbReference type="ARBA" id="ARBA00022670"/>
    </source>
</evidence>
<evidence type="ECO:0000256" key="7">
    <source>
        <dbReference type="SAM" id="SignalP"/>
    </source>
</evidence>
<dbReference type="GO" id="GO:0004181">
    <property type="term" value="F:metallocarboxypeptidase activity"/>
    <property type="evidence" value="ECO:0007669"/>
    <property type="project" value="InterPro"/>
</dbReference>
<feature type="signal peptide" evidence="7">
    <location>
        <begin position="1"/>
        <end position="22"/>
    </location>
</feature>
<gene>
    <name evidence="9" type="ORF">LX73_1810</name>
</gene>
<accession>A0A5D3YMB3</accession>
<keyword evidence="10" id="KW-1185">Reference proteome</keyword>
<evidence type="ECO:0000256" key="6">
    <source>
        <dbReference type="ARBA" id="ARBA00023049"/>
    </source>
</evidence>
<evidence type="ECO:0000259" key="8">
    <source>
        <dbReference type="Pfam" id="PF00246"/>
    </source>
</evidence>
<proteinExistence type="inferred from homology"/>
<comment type="cofactor">
    <cofactor evidence="1">
        <name>Zn(2+)</name>
        <dbReference type="ChEBI" id="CHEBI:29105"/>
    </cofactor>
</comment>
<protein>
    <submittedName>
        <fullName evidence="9">Zinc carboxypeptidase</fullName>
    </submittedName>
</protein>
<keyword evidence="4" id="KW-0378">Hydrolase</keyword>
<evidence type="ECO:0000256" key="1">
    <source>
        <dbReference type="ARBA" id="ARBA00001947"/>
    </source>
</evidence>
<comment type="caution">
    <text evidence="9">The sequence shown here is derived from an EMBL/GenBank/DDBJ whole genome shotgun (WGS) entry which is preliminary data.</text>
</comment>
<dbReference type="CDD" id="cd03143">
    <property type="entry name" value="A4_beta-galactosidase_middle_domain"/>
    <property type="match status" value="1"/>
</dbReference>
<dbReference type="InterPro" id="IPR000834">
    <property type="entry name" value="Peptidase_M14"/>
</dbReference>
<keyword evidence="5" id="KW-0862">Zinc</keyword>
<dbReference type="GO" id="GO:0008270">
    <property type="term" value="F:zinc ion binding"/>
    <property type="evidence" value="ECO:0007669"/>
    <property type="project" value="InterPro"/>
</dbReference>
<evidence type="ECO:0000256" key="2">
    <source>
        <dbReference type="ARBA" id="ARBA00005988"/>
    </source>
</evidence>
<dbReference type="SUPFAM" id="SSF52317">
    <property type="entry name" value="Class I glutamine amidotransferase-like"/>
    <property type="match status" value="1"/>
</dbReference>
<dbReference type="Proteomes" id="UP000324595">
    <property type="component" value="Unassembled WGS sequence"/>
</dbReference>
<feature type="domain" description="Peptidase M14" evidence="8">
    <location>
        <begin position="50"/>
        <end position="218"/>
    </location>
</feature>
<dbReference type="EMBL" id="VNHY01000002">
    <property type="protein sequence ID" value="TYP94086.1"/>
    <property type="molecule type" value="Genomic_DNA"/>
</dbReference>